<proteinExistence type="predicted"/>
<keyword evidence="4" id="KW-1185">Reference proteome</keyword>
<dbReference type="KEGG" id="goe:100906569"/>
<dbReference type="AlphaFoldDB" id="A0AAJ6QY24"/>
<sequence length="176" mass="20198">MPPKGKSKNYKGRSRHFTSPEEVEAQQAKEEKERAWRERKNVADDDEDENSEDDSEEESSEESSGEEEGEAAEEKKKGVEGLIEIENPNRAVTKPKKTTEALDTEQAPELSRREREEIQKQKARAHYEKMHAAGRTDQARADLARLAIVRKQREEQARKKAEEKRLAEEKLAAAKK</sequence>
<dbReference type="PANTHER" id="PTHR22055">
    <property type="entry name" value="28 KDA HEAT- AND ACID-STABLE PHOSPHOPROTEIN PDGF-ASSOCIATED PROTEIN"/>
    <property type="match status" value="1"/>
</dbReference>
<evidence type="ECO:0000313" key="4">
    <source>
        <dbReference type="Proteomes" id="UP000694867"/>
    </source>
</evidence>
<accession>A0AAJ6QY24</accession>
<evidence type="ECO:0000256" key="2">
    <source>
        <dbReference type="SAM" id="MobiDB-lite"/>
    </source>
</evidence>
<dbReference type="InterPro" id="IPR019380">
    <property type="entry name" value="Casein_kinase_sb_PP28"/>
</dbReference>
<dbReference type="Proteomes" id="UP000694867">
    <property type="component" value="Unplaced"/>
</dbReference>
<feature type="compositionally biased region" description="Basic and acidic residues" evidence="2">
    <location>
        <begin position="27"/>
        <end position="43"/>
    </location>
</feature>
<evidence type="ECO:0000313" key="5">
    <source>
        <dbReference type="RefSeq" id="XP_003747648.1"/>
    </source>
</evidence>
<feature type="compositionally biased region" description="Basic residues" evidence="2">
    <location>
        <begin position="1"/>
        <end position="16"/>
    </location>
</feature>
<evidence type="ECO:0000259" key="3">
    <source>
        <dbReference type="Pfam" id="PF10252"/>
    </source>
</evidence>
<feature type="region of interest" description="Disordered" evidence="2">
    <location>
        <begin position="1"/>
        <end position="119"/>
    </location>
</feature>
<gene>
    <name evidence="5" type="primary">LOC100906569</name>
</gene>
<protein>
    <submittedName>
        <fullName evidence="5">28 kDa heat- and acid-stable phosphoprotein</fullName>
    </submittedName>
</protein>
<feature type="compositionally biased region" description="Basic and acidic residues" evidence="2">
    <location>
        <begin position="110"/>
        <end position="119"/>
    </location>
</feature>
<dbReference type="RefSeq" id="XP_003747648.1">
    <property type="nucleotide sequence ID" value="XM_003747600.1"/>
</dbReference>
<feature type="domain" description="Casein kinase substrate phosphoprotein PP28" evidence="3">
    <location>
        <begin position="87"/>
        <end position="165"/>
    </location>
</feature>
<reference evidence="5" key="1">
    <citation type="submission" date="2025-08" db="UniProtKB">
        <authorList>
            <consortium name="RefSeq"/>
        </authorList>
    </citation>
    <scope>IDENTIFICATION</scope>
</reference>
<dbReference type="InterPro" id="IPR039876">
    <property type="entry name" value="HAP28"/>
</dbReference>
<feature type="coiled-coil region" evidence="1">
    <location>
        <begin position="144"/>
        <end position="171"/>
    </location>
</feature>
<organism evidence="4 5">
    <name type="scientific">Galendromus occidentalis</name>
    <name type="common">western predatory mite</name>
    <dbReference type="NCBI Taxonomy" id="34638"/>
    <lineage>
        <taxon>Eukaryota</taxon>
        <taxon>Metazoa</taxon>
        <taxon>Ecdysozoa</taxon>
        <taxon>Arthropoda</taxon>
        <taxon>Chelicerata</taxon>
        <taxon>Arachnida</taxon>
        <taxon>Acari</taxon>
        <taxon>Parasitiformes</taxon>
        <taxon>Mesostigmata</taxon>
        <taxon>Gamasina</taxon>
        <taxon>Phytoseioidea</taxon>
        <taxon>Phytoseiidae</taxon>
        <taxon>Typhlodrominae</taxon>
        <taxon>Galendromus</taxon>
    </lineage>
</organism>
<dbReference type="Pfam" id="PF10252">
    <property type="entry name" value="PP28"/>
    <property type="match status" value="1"/>
</dbReference>
<name>A0AAJ6QY24_9ACAR</name>
<dbReference type="GeneID" id="100906569"/>
<feature type="compositionally biased region" description="Acidic residues" evidence="2">
    <location>
        <begin position="44"/>
        <end position="71"/>
    </location>
</feature>
<evidence type="ECO:0000256" key="1">
    <source>
        <dbReference type="SAM" id="Coils"/>
    </source>
</evidence>
<keyword evidence="1" id="KW-0175">Coiled coil</keyword>